<accession>A0A7E4W1M8</accession>
<sequence>MSDSLLNVNSSIEESEKIYPLTKFAYSFQRRLRELATPTEAYHLQVADVDDTVSLNPKIDFLGSVDAMVWDVKKQDVSAVKRTGRTHSDMLTLHDVTKQLRVIFADATALNSLFHQLYDLPDFVVVHHSTIDDAFLKQYANIYKHYIGDNHSLQIDYSEFALSSNFFDQIQEFKLPLERLNFRSCKNFDWITLLLNCKKCPVQSINFKGLIDDIFRNANGEDLAKMFRTKGLKLRIQIECDTESWKDIRATVNRVLGKKFVNCSNGHPKWRYFDLEIITTTKCRYFLCKQAFSAPCRKKKIF</sequence>
<name>A0A7E4W1M8_PANRE</name>
<dbReference type="Proteomes" id="UP000492821">
    <property type="component" value="Unassembled WGS sequence"/>
</dbReference>
<evidence type="ECO:0000313" key="1">
    <source>
        <dbReference type="Proteomes" id="UP000492821"/>
    </source>
</evidence>
<reference evidence="1" key="1">
    <citation type="journal article" date="2013" name="Genetics">
        <title>The draft genome and transcriptome of Panagrellus redivivus are shaped by the harsh demands of a free-living lifestyle.</title>
        <authorList>
            <person name="Srinivasan J."/>
            <person name="Dillman A.R."/>
            <person name="Macchietto M.G."/>
            <person name="Heikkinen L."/>
            <person name="Lakso M."/>
            <person name="Fracchia K.M."/>
            <person name="Antoshechkin I."/>
            <person name="Mortazavi A."/>
            <person name="Wong G."/>
            <person name="Sternberg P.W."/>
        </authorList>
    </citation>
    <scope>NUCLEOTIDE SEQUENCE [LARGE SCALE GENOMIC DNA]</scope>
    <source>
        <strain evidence="1">MT8872</strain>
    </source>
</reference>
<dbReference type="WBParaSite" id="Pan_g5487.t1">
    <property type="protein sequence ID" value="Pan_g5487.t1"/>
    <property type="gene ID" value="Pan_g5487"/>
</dbReference>
<keyword evidence="1" id="KW-1185">Reference proteome</keyword>
<proteinExistence type="predicted"/>
<organism evidence="1 2">
    <name type="scientific">Panagrellus redivivus</name>
    <name type="common">Microworm</name>
    <dbReference type="NCBI Taxonomy" id="6233"/>
    <lineage>
        <taxon>Eukaryota</taxon>
        <taxon>Metazoa</taxon>
        <taxon>Ecdysozoa</taxon>
        <taxon>Nematoda</taxon>
        <taxon>Chromadorea</taxon>
        <taxon>Rhabditida</taxon>
        <taxon>Tylenchina</taxon>
        <taxon>Panagrolaimomorpha</taxon>
        <taxon>Panagrolaimoidea</taxon>
        <taxon>Panagrolaimidae</taxon>
        <taxon>Panagrellus</taxon>
    </lineage>
</organism>
<protein>
    <submittedName>
        <fullName evidence="2">FTH domain-containing protein</fullName>
    </submittedName>
</protein>
<dbReference type="AlphaFoldDB" id="A0A7E4W1M8"/>
<reference evidence="2" key="2">
    <citation type="submission" date="2020-10" db="UniProtKB">
        <authorList>
            <consortium name="WormBaseParasite"/>
        </authorList>
    </citation>
    <scope>IDENTIFICATION</scope>
</reference>
<evidence type="ECO:0000313" key="2">
    <source>
        <dbReference type="WBParaSite" id="Pan_g5487.t1"/>
    </source>
</evidence>